<feature type="transmembrane region" description="Helical" evidence="5">
    <location>
        <begin position="127"/>
        <end position="145"/>
    </location>
</feature>
<name>A0A538SVZ4_UNCEI</name>
<evidence type="ECO:0000256" key="5">
    <source>
        <dbReference type="SAM" id="Phobius"/>
    </source>
</evidence>
<feature type="transmembrane region" description="Helical" evidence="5">
    <location>
        <begin position="151"/>
        <end position="171"/>
    </location>
</feature>
<feature type="transmembrane region" description="Helical" evidence="5">
    <location>
        <begin position="183"/>
        <end position="202"/>
    </location>
</feature>
<dbReference type="Gene3D" id="1.10.3730.20">
    <property type="match status" value="1"/>
</dbReference>
<dbReference type="GO" id="GO:0016020">
    <property type="term" value="C:membrane"/>
    <property type="evidence" value="ECO:0007669"/>
    <property type="project" value="UniProtKB-SubCell"/>
</dbReference>
<evidence type="ECO:0000256" key="1">
    <source>
        <dbReference type="ARBA" id="ARBA00004141"/>
    </source>
</evidence>
<sequence>MTTEARGPAEYAAFAGMSLIWGSTFLAIRFGNDTIPPLWGATLRLILAACLLFVVARMRGAPLPKGHALRGAALFGFLNLGINFSLLYWGEQRVASGIAAVLYATVPLTAGVFAWVFGLERLQKRKLIAAVIGLAGVALIFSGELKLGAPAVALLAVFLGATIASLSTIVLKRTPTQSPFMTNSVGALAGIPVCLLGSLLLHEAHPIPSGMKEWWPILYLVVAGNLGAYVLYAWLVSRWNVTTVSTTALIVPVLAVLLGSLVRGESPAPEAYFGGLVVLAGVTMALRVGRK</sequence>
<feature type="domain" description="EamA" evidence="6">
    <location>
        <begin position="14"/>
        <end position="141"/>
    </location>
</feature>
<dbReference type="AlphaFoldDB" id="A0A538SVZ4"/>
<comment type="subcellular location">
    <subcellularLocation>
        <location evidence="1">Membrane</location>
        <topology evidence="1">Multi-pass membrane protein</topology>
    </subcellularLocation>
</comment>
<comment type="caution">
    <text evidence="7">The sequence shown here is derived from an EMBL/GenBank/DDBJ whole genome shotgun (WGS) entry which is preliminary data.</text>
</comment>
<protein>
    <recommendedName>
        <fullName evidence="6">EamA domain-containing protein</fullName>
    </recommendedName>
</protein>
<feature type="transmembrane region" description="Helical" evidence="5">
    <location>
        <begin position="68"/>
        <end position="89"/>
    </location>
</feature>
<dbReference type="PANTHER" id="PTHR32322">
    <property type="entry name" value="INNER MEMBRANE TRANSPORTER"/>
    <property type="match status" value="1"/>
</dbReference>
<dbReference type="InterPro" id="IPR000620">
    <property type="entry name" value="EamA_dom"/>
</dbReference>
<keyword evidence="3 5" id="KW-1133">Transmembrane helix</keyword>
<feature type="transmembrane region" description="Helical" evidence="5">
    <location>
        <begin position="95"/>
        <end position="115"/>
    </location>
</feature>
<dbReference type="SUPFAM" id="SSF103481">
    <property type="entry name" value="Multidrug resistance efflux transporter EmrE"/>
    <property type="match status" value="2"/>
</dbReference>
<dbReference type="PANTHER" id="PTHR32322:SF14">
    <property type="entry name" value="PROTEIN PAGO"/>
    <property type="match status" value="1"/>
</dbReference>
<organism evidence="7 8">
    <name type="scientific">Eiseniibacteriota bacterium</name>
    <dbReference type="NCBI Taxonomy" id="2212470"/>
    <lineage>
        <taxon>Bacteria</taxon>
        <taxon>Candidatus Eiseniibacteriota</taxon>
    </lineage>
</organism>
<feature type="transmembrane region" description="Helical" evidence="5">
    <location>
        <begin position="271"/>
        <end position="289"/>
    </location>
</feature>
<proteinExistence type="predicted"/>
<keyword evidence="2 5" id="KW-0812">Transmembrane</keyword>
<evidence type="ECO:0000313" key="7">
    <source>
        <dbReference type="EMBL" id="TMQ55515.1"/>
    </source>
</evidence>
<feature type="transmembrane region" description="Helical" evidence="5">
    <location>
        <begin position="12"/>
        <end position="31"/>
    </location>
</feature>
<evidence type="ECO:0000313" key="8">
    <source>
        <dbReference type="Proteomes" id="UP000319829"/>
    </source>
</evidence>
<evidence type="ECO:0000259" key="6">
    <source>
        <dbReference type="Pfam" id="PF00892"/>
    </source>
</evidence>
<dbReference type="Pfam" id="PF00892">
    <property type="entry name" value="EamA"/>
    <property type="match status" value="2"/>
</dbReference>
<accession>A0A538SVZ4</accession>
<dbReference type="Proteomes" id="UP000319829">
    <property type="component" value="Unassembled WGS sequence"/>
</dbReference>
<evidence type="ECO:0000256" key="2">
    <source>
        <dbReference type="ARBA" id="ARBA00022692"/>
    </source>
</evidence>
<dbReference type="InterPro" id="IPR037185">
    <property type="entry name" value="EmrE-like"/>
</dbReference>
<reference evidence="7 8" key="1">
    <citation type="journal article" date="2019" name="Nat. Microbiol.">
        <title>Mediterranean grassland soil C-N compound turnover is dependent on rainfall and depth, and is mediated by genomically divergent microorganisms.</title>
        <authorList>
            <person name="Diamond S."/>
            <person name="Andeer P.F."/>
            <person name="Li Z."/>
            <person name="Crits-Christoph A."/>
            <person name="Burstein D."/>
            <person name="Anantharaman K."/>
            <person name="Lane K.R."/>
            <person name="Thomas B.C."/>
            <person name="Pan C."/>
            <person name="Northen T.R."/>
            <person name="Banfield J.F."/>
        </authorList>
    </citation>
    <scope>NUCLEOTIDE SEQUENCE [LARGE SCALE GENOMIC DNA]</scope>
    <source>
        <strain evidence="7">WS_4</strain>
    </source>
</reference>
<dbReference type="EMBL" id="VBOU01000022">
    <property type="protein sequence ID" value="TMQ55515.1"/>
    <property type="molecule type" value="Genomic_DNA"/>
</dbReference>
<gene>
    <name evidence="7" type="ORF">E6K74_03085</name>
</gene>
<evidence type="ECO:0000256" key="4">
    <source>
        <dbReference type="ARBA" id="ARBA00023136"/>
    </source>
</evidence>
<dbReference type="InterPro" id="IPR050638">
    <property type="entry name" value="AA-Vitamin_Transporters"/>
</dbReference>
<feature type="transmembrane region" description="Helical" evidence="5">
    <location>
        <begin position="37"/>
        <end position="56"/>
    </location>
</feature>
<feature type="transmembrane region" description="Helical" evidence="5">
    <location>
        <begin position="214"/>
        <end position="232"/>
    </location>
</feature>
<feature type="domain" description="EamA" evidence="6">
    <location>
        <begin position="153"/>
        <end position="285"/>
    </location>
</feature>
<evidence type="ECO:0000256" key="3">
    <source>
        <dbReference type="ARBA" id="ARBA00022989"/>
    </source>
</evidence>
<keyword evidence="4 5" id="KW-0472">Membrane</keyword>
<feature type="transmembrane region" description="Helical" evidence="5">
    <location>
        <begin position="239"/>
        <end position="259"/>
    </location>
</feature>